<protein>
    <submittedName>
        <fullName evidence="1">Uncharacterized protein</fullName>
    </submittedName>
</protein>
<evidence type="ECO:0000313" key="1">
    <source>
        <dbReference type="EMBL" id="KAK3783088.1"/>
    </source>
</evidence>
<proteinExistence type="predicted"/>
<reference evidence="1" key="1">
    <citation type="journal article" date="2023" name="G3 (Bethesda)">
        <title>A reference genome for the long-term kleptoplast-retaining sea slug Elysia crispata morphotype clarki.</title>
        <authorList>
            <person name="Eastman K.E."/>
            <person name="Pendleton A.L."/>
            <person name="Shaikh M.A."/>
            <person name="Suttiyut T."/>
            <person name="Ogas R."/>
            <person name="Tomko P."/>
            <person name="Gavelis G."/>
            <person name="Widhalm J.R."/>
            <person name="Wisecaver J.H."/>
        </authorList>
    </citation>
    <scope>NUCLEOTIDE SEQUENCE</scope>
    <source>
        <strain evidence="1">ECLA1</strain>
    </source>
</reference>
<sequence length="87" mass="9649">MSPAVYRQNPHHHTTAVLNGTQRSCRVGARACGIDHGKVALTDHLLPQLLSHLISVTACVTTGLLTELCRQIYWFVVRTTEVDVTLR</sequence>
<dbReference type="Proteomes" id="UP001283361">
    <property type="component" value="Unassembled WGS sequence"/>
</dbReference>
<organism evidence="1 2">
    <name type="scientific">Elysia crispata</name>
    <name type="common">lettuce slug</name>
    <dbReference type="NCBI Taxonomy" id="231223"/>
    <lineage>
        <taxon>Eukaryota</taxon>
        <taxon>Metazoa</taxon>
        <taxon>Spiralia</taxon>
        <taxon>Lophotrochozoa</taxon>
        <taxon>Mollusca</taxon>
        <taxon>Gastropoda</taxon>
        <taxon>Heterobranchia</taxon>
        <taxon>Euthyneura</taxon>
        <taxon>Panpulmonata</taxon>
        <taxon>Sacoglossa</taxon>
        <taxon>Placobranchoidea</taxon>
        <taxon>Plakobranchidae</taxon>
        <taxon>Elysia</taxon>
    </lineage>
</organism>
<dbReference type="EMBL" id="JAWDGP010002456">
    <property type="protein sequence ID" value="KAK3783088.1"/>
    <property type="molecule type" value="Genomic_DNA"/>
</dbReference>
<gene>
    <name evidence="1" type="ORF">RRG08_054980</name>
</gene>
<comment type="caution">
    <text evidence="1">The sequence shown here is derived from an EMBL/GenBank/DDBJ whole genome shotgun (WGS) entry which is preliminary data.</text>
</comment>
<keyword evidence="2" id="KW-1185">Reference proteome</keyword>
<evidence type="ECO:0000313" key="2">
    <source>
        <dbReference type="Proteomes" id="UP001283361"/>
    </source>
</evidence>
<name>A0AAE1DVI0_9GAST</name>
<accession>A0AAE1DVI0</accession>
<dbReference type="AlphaFoldDB" id="A0AAE1DVI0"/>